<keyword evidence="5" id="KW-0349">Heme</keyword>
<evidence type="ECO:0000313" key="15">
    <source>
        <dbReference type="EMBL" id="RCX32325.1"/>
    </source>
</evidence>
<dbReference type="GO" id="GO:0022904">
    <property type="term" value="P:respiratory electron transport chain"/>
    <property type="evidence" value="ECO:0007669"/>
    <property type="project" value="InterPro"/>
</dbReference>
<evidence type="ECO:0000259" key="14">
    <source>
        <dbReference type="Pfam" id="PF01292"/>
    </source>
</evidence>
<name>A0A369CGW6_9GAMM</name>
<evidence type="ECO:0000256" key="11">
    <source>
        <dbReference type="ARBA" id="ARBA00023136"/>
    </source>
</evidence>
<keyword evidence="8" id="KW-0249">Electron transport</keyword>
<dbReference type="PANTHER" id="PTHR30529:SF7">
    <property type="entry name" value="CYTOCHROME B561 BACTERIAL_NI-HYDROGENASE DOMAIN-CONTAINING PROTEIN"/>
    <property type="match status" value="1"/>
</dbReference>
<evidence type="ECO:0000256" key="6">
    <source>
        <dbReference type="ARBA" id="ARBA00022692"/>
    </source>
</evidence>
<dbReference type="InterPro" id="IPR011577">
    <property type="entry name" value="Cyt_b561_bac/Ni-Hgenase"/>
</dbReference>
<evidence type="ECO:0000256" key="3">
    <source>
        <dbReference type="ARBA" id="ARBA00022448"/>
    </source>
</evidence>
<evidence type="ECO:0000256" key="10">
    <source>
        <dbReference type="ARBA" id="ARBA00023004"/>
    </source>
</evidence>
<dbReference type="GO" id="GO:0046872">
    <property type="term" value="F:metal ion binding"/>
    <property type="evidence" value="ECO:0007669"/>
    <property type="project" value="UniProtKB-KW"/>
</dbReference>
<comment type="caution">
    <text evidence="15">The sequence shown here is derived from an EMBL/GenBank/DDBJ whole genome shotgun (WGS) entry which is preliminary data.</text>
</comment>
<feature type="transmembrane region" description="Helical" evidence="13">
    <location>
        <begin position="12"/>
        <end position="32"/>
    </location>
</feature>
<keyword evidence="7" id="KW-0479">Metal-binding</keyword>
<keyword evidence="3" id="KW-0813">Transport</keyword>
<comment type="subcellular location">
    <subcellularLocation>
        <location evidence="2">Cell membrane</location>
        <topology evidence="2">Multi-pass membrane protein</topology>
    </subcellularLocation>
</comment>
<organism evidence="15 16">
    <name type="scientific">Thioalbus denitrificans</name>
    <dbReference type="NCBI Taxonomy" id="547122"/>
    <lineage>
        <taxon>Bacteria</taxon>
        <taxon>Pseudomonadati</taxon>
        <taxon>Pseudomonadota</taxon>
        <taxon>Gammaproteobacteria</taxon>
        <taxon>Chromatiales</taxon>
        <taxon>Ectothiorhodospiraceae</taxon>
        <taxon>Thioalbus</taxon>
    </lineage>
</organism>
<dbReference type="SUPFAM" id="SSF81342">
    <property type="entry name" value="Transmembrane di-heme cytochromes"/>
    <property type="match status" value="1"/>
</dbReference>
<evidence type="ECO:0000256" key="13">
    <source>
        <dbReference type="SAM" id="Phobius"/>
    </source>
</evidence>
<protein>
    <submittedName>
        <fullName evidence="15">Cytochrome b561</fullName>
    </submittedName>
</protein>
<keyword evidence="4" id="KW-1003">Cell membrane</keyword>
<dbReference type="Pfam" id="PF01292">
    <property type="entry name" value="Ni_hydr_CYTB"/>
    <property type="match status" value="1"/>
</dbReference>
<evidence type="ECO:0000256" key="1">
    <source>
        <dbReference type="ARBA" id="ARBA00001970"/>
    </source>
</evidence>
<dbReference type="AlphaFoldDB" id="A0A369CGW6"/>
<dbReference type="GO" id="GO:0009055">
    <property type="term" value="F:electron transfer activity"/>
    <property type="evidence" value="ECO:0007669"/>
    <property type="project" value="InterPro"/>
</dbReference>
<evidence type="ECO:0000256" key="8">
    <source>
        <dbReference type="ARBA" id="ARBA00022982"/>
    </source>
</evidence>
<dbReference type="InterPro" id="IPR016174">
    <property type="entry name" value="Di-haem_cyt_TM"/>
</dbReference>
<dbReference type="GO" id="GO:0005886">
    <property type="term" value="C:plasma membrane"/>
    <property type="evidence" value="ECO:0007669"/>
    <property type="project" value="UniProtKB-SubCell"/>
</dbReference>
<feature type="transmembrane region" description="Helical" evidence="13">
    <location>
        <begin position="146"/>
        <end position="168"/>
    </location>
</feature>
<keyword evidence="10" id="KW-0408">Iron</keyword>
<comment type="cofactor">
    <cofactor evidence="1">
        <name>heme b</name>
        <dbReference type="ChEBI" id="CHEBI:60344"/>
    </cofactor>
</comment>
<feature type="domain" description="Cytochrome b561 bacterial/Ni-hydrogenase" evidence="14">
    <location>
        <begin position="9"/>
        <end position="180"/>
    </location>
</feature>
<evidence type="ECO:0000256" key="2">
    <source>
        <dbReference type="ARBA" id="ARBA00004651"/>
    </source>
</evidence>
<feature type="transmembrane region" description="Helical" evidence="13">
    <location>
        <begin position="47"/>
        <end position="68"/>
    </location>
</feature>
<dbReference type="Proteomes" id="UP000252707">
    <property type="component" value="Unassembled WGS sequence"/>
</dbReference>
<dbReference type="GO" id="GO:0020037">
    <property type="term" value="F:heme binding"/>
    <property type="evidence" value="ECO:0007669"/>
    <property type="project" value="TreeGrafter"/>
</dbReference>
<dbReference type="PANTHER" id="PTHR30529">
    <property type="entry name" value="CYTOCHROME B561"/>
    <property type="match status" value="1"/>
</dbReference>
<dbReference type="Gene3D" id="1.20.950.20">
    <property type="entry name" value="Transmembrane di-heme cytochromes, Chain C"/>
    <property type="match status" value="1"/>
</dbReference>
<evidence type="ECO:0000313" key="16">
    <source>
        <dbReference type="Proteomes" id="UP000252707"/>
    </source>
</evidence>
<feature type="transmembrane region" description="Helical" evidence="13">
    <location>
        <begin position="88"/>
        <end position="110"/>
    </location>
</feature>
<sequence>MNLRNSEDRYGAVAQLLHWGMLILFIALYLIAESMEEMPKGPDKLELIGLHKSLGVTALLLVLARVGWRFMSPPPATAADLNPMQQKVAGALHILLYICMFAMPLTGYVMSMAGGHPIEVFGLFSLPDLVGQSHDLKEFAEDSHKAIWVIIMVLVGLHAAAALFHHFVAKDSILRRMLPGGASA</sequence>
<keyword evidence="11 13" id="KW-0472">Membrane</keyword>
<reference evidence="15 16" key="1">
    <citation type="submission" date="2018-07" db="EMBL/GenBank/DDBJ databases">
        <title>Genomic Encyclopedia of Type Strains, Phase IV (KMG-IV): sequencing the most valuable type-strain genomes for metagenomic binning, comparative biology and taxonomic classification.</title>
        <authorList>
            <person name="Goeker M."/>
        </authorList>
    </citation>
    <scope>NUCLEOTIDE SEQUENCE [LARGE SCALE GENOMIC DNA]</scope>
    <source>
        <strain evidence="15 16">DSM 26407</strain>
    </source>
</reference>
<accession>A0A369CGW6</accession>
<evidence type="ECO:0000256" key="12">
    <source>
        <dbReference type="ARBA" id="ARBA00037975"/>
    </source>
</evidence>
<dbReference type="RefSeq" id="WP_170142085.1">
    <property type="nucleotide sequence ID" value="NZ_QPJY01000002.1"/>
</dbReference>
<dbReference type="InterPro" id="IPR052168">
    <property type="entry name" value="Cytochrome_b561_oxidase"/>
</dbReference>
<evidence type="ECO:0000256" key="9">
    <source>
        <dbReference type="ARBA" id="ARBA00022989"/>
    </source>
</evidence>
<evidence type="ECO:0000256" key="4">
    <source>
        <dbReference type="ARBA" id="ARBA00022475"/>
    </source>
</evidence>
<dbReference type="EMBL" id="QPJY01000002">
    <property type="protein sequence ID" value="RCX32325.1"/>
    <property type="molecule type" value="Genomic_DNA"/>
</dbReference>
<evidence type="ECO:0000256" key="7">
    <source>
        <dbReference type="ARBA" id="ARBA00022723"/>
    </source>
</evidence>
<proteinExistence type="inferred from homology"/>
<keyword evidence="16" id="KW-1185">Reference proteome</keyword>
<comment type="similarity">
    <text evidence="12">Belongs to the cytochrome b561 family.</text>
</comment>
<keyword evidence="9 13" id="KW-1133">Transmembrane helix</keyword>
<gene>
    <name evidence="15" type="ORF">DFQ59_102687</name>
</gene>
<keyword evidence="6 13" id="KW-0812">Transmembrane</keyword>
<evidence type="ECO:0000256" key="5">
    <source>
        <dbReference type="ARBA" id="ARBA00022617"/>
    </source>
</evidence>